<dbReference type="SUPFAM" id="SSF88697">
    <property type="entry name" value="PUA domain-like"/>
    <property type="match status" value="1"/>
</dbReference>
<dbReference type="GO" id="GO:0005634">
    <property type="term" value="C:nucleus"/>
    <property type="evidence" value="ECO:0007669"/>
    <property type="project" value="UniProtKB-SubCell"/>
</dbReference>
<evidence type="ECO:0000256" key="2">
    <source>
        <dbReference type="ARBA" id="ARBA00014654"/>
    </source>
</evidence>
<dbReference type="PANTHER" id="PTHR14087:SF7">
    <property type="entry name" value="THYMOCYTE NUCLEAR PROTEIN 1"/>
    <property type="match status" value="1"/>
</dbReference>
<evidence type="ECO:0000313" key="6">
    <source>
        <dbReference type="EMBL" id="JAC61440.1"/>
    </source>
</evidence>
<dbReference type="CDD" id="cd21133">
    <property type="entry name" value="EVE"/>
    <property type="match status" value="1"/>
</dbReference>
<keyword evidence="4" id="KW-0539">Nucleus</keyword>
<name>A0A061QSL3_9CHLO</name>
<keyword evidence="3" id="KW-0597">Phosphoprotein</keyword>
<dbReference type="PANTHER" id="PTHR14087">
    <property type="entry name" value="THYMOCYTE NUCLEAR PROTEIN 1"/>
    <property type="match status" value="1"/>
</dbReference>
<evidence type="ECO:0000256" key="3">
    <source>
        <dbReference type="ARBA" id="ARBA00022553"/>
    </source>
</evidence>
<dbReference type="InterPro" id="IPR002740">
    <property type="entry name" value="EVE_domain"/>
</dbReference>
<dbReference type="InterPro" id="IPR015947">
    <property type="entry name" value="PUA-like_sf"/>
</dbReference>
<dbReference type="AlphaFoldDB" id="A0A061QSL3"/>
<dbReference type="EMBL" id="GBEZ01025677">
    <property type="protein sequence ID" value="JAC61440.1"/>
    <property type="molecule type" value="Transcribed_RNA"/>
</dbReference>
<reference evidence="6" key="1">
    <citation type="submission" date="2014-05" db="EMBL/GenBank/DDBJ databases">
        <title>The transcriptome of the halophilic microalga Tetraselmis sp. GSL018 isolated from the Great Salt Lake, Utah.</title>
        <authorList>
            <person name="Jinkerson R.E."/>
            <person name="D'Adamo S."/>
            <person name="Posewitz M.C."/>
        </authorList>
    </citation>
    <scope>NUCLEOTIDE SEQUENCE</scope>
    <source>
        <strain evidence="6">GSL018</strain>
    </source>
</reference>
<protein>
    <recommendedName>
        <fullName evidence="2">Thymocyte nuclear protein 1</fullName>
    </recommendedName>
</protein>
<feature type="non-terminal residue" evidence="6">
    <location>
        <position position="208"/>
    </location>
</feature>
<dbReference type="Pfam" id="PF01878">
    <property type="entry name" value="EVE"/>
    <property type="match status" value="1"/>
</dbReference>
<organism evidence="6">
    <name type="scientific">Tetraselmis sp. GSL018</name>
    <dbReference type="NCBI Taxonomy" id="582737"/>
    <lineage>
        <taxon>Eukaryota</taxon>
        <taxon>Viridiplantae</taxon>
        <taxon>Chlorophyta</taxon>
        <taxon>core chlorophytes</taxon>
        <taxon>Chlorodendrophyceae</taxon>
        <taxon>Chlorodendrales</taxon>
        <taxon>Chlorodendraceae</taxon>
        <taxon>Tetraselmis</taxon>
    </lineage>
</organism>
<gene>
    <name evidence="6" type="ORF">TSPGSL018_26238</name>
</gene>
<accession>A0A061QSL3</accession>
<dbReference type="FunFam" id="3.10.590.10:FF:000003">
    <property type="entry name" value="Thymocyte nuclear protein 1"/>
    <property type="match status" value="1"/>
</dbReference>
<evidence type="ECO:0000256" key="1">
    <source>
        <dbReference type="ARBA" id="ARBA00004123"/>
    </source>
</evidence>
<evidence type="ECO:0000256" key="4">
    <source>
        <dbReference type="ARBA" id="ARBA00023242"/>
    </source>
</evidence>
<evidence type="ECO:0000259" key="5">
    <source>
        <dbReference type="Pfam" id="PF01878"/>
    </source>
</evidence>
<dbReference type="Gene3D" id="3.10.590.10">
    <property type="entry name" value="ph1033 like domains"/>
    <property type="match status" value="1"/>
</dbReference>
<dbReference type="InterPro" id="IPR047197">
    <property type="entry name" value="THYN1-like_EVE"/>
</dbReference>
<dbReference type="InterPro" id="IPR052181">
    <property type="entry name" value="5hmC_binding"/>
</dbReference>
<sequence length="208" mass="23611">MVQAQAQARRQYKKRPAAEIAQLERQEYKTFQKTETFQSSSFESNHKAKQYFLIKSEPNDFSIDDMASDVTSCWDGVRNHQAKKFLLTMKEGDKVLFYHSKCKIPGIVGIVEVSKEAYPDHTALDPSGKYYDPKSTPENPRWFMVDFTFVRKLSRCIPLEELRRVPELAGMALLRQGRLSVQPVAEEEYHRILALEGGDGGSAASATG</sequence>
<proteinExistence type="predicted"/>
<feature type="domain" description="EVE" evidence="5">
    <location>
        <begin position="50"/>
        <end position="194"/>
    </location>
</feature>
<comment type="subcellular location">
    <subcellularLocation>
        <location evidence="1">Nucleus</location>
    </subcellularLocation>
</comment>